<proteinExistence type="predicted"/>
<evidence type="ECO:0000313" key="1">
    <source>
        <dbReference type="EMBL" id="KAK8925839.1"/>
    </source>
</evidence>
<reference evidence="1 2" key="1">
    <citation type="journal article" date="2022" name="Nat. Plants">
        <title>Genomes of leafy and leafless Platanthera orchids illuminate the evolution of mycoheterotrophy.</title>
        <authorList>
            <person name="Li M.H."/>
            <person name="Liu K.W."/>
            <person name="Li Z."/>
            <person name="Lu H.C."/>
            <person name="Ye Q.L."/>
            <person name="Zhang D."/>
            <person name="Wang J.Y."/>
            <person name="Li Y.F."/>
            <person name="Zhong Z.M."/>
            <person name="Liu X."/>
            <person name="Yu X."/>
            <person name="Liu D.K."/>
            <person name="Tu X.D."/>
            <person name="Liu B."/>
            <person name="Hao Y."/>
            <person name="Liao X.Y."/>
            <person name="Jiang Y.T."/>
            <person name="Sun W.H."/>
            <person name="Chen J."/>
            <person name="Chen Y.Q."/>
            <person name="Ai Y."/>
            <person name="Zhai J.W."/>
            <person name="Wu S.S."/>
            <person name="Zhou Z."/>
            <person name="Hsiao Y.Y."/>
            <person name="Wu W.L."/>
            <person name="Chen Y.Y."/>
            <person name="Lin Y.F."/>
            <person name="Hsu J.L."/>
            <person name="Li C.Y."/>
            <person name="Wang Z.W."/>
            <person name="Zhao X."/>
            <person name="Zhong W.Y."/>
            <person name="Ma X.K."/>
            <person name="Ma L."/>
            <person name="Huang J."/>
            <person name="Chen G.Z."/>
            <person name="Huang M.Z."/>
            <person name="Huang L."/>
            <person name="Peng D.H."/>
            <person name="Luo Y.B."/>
            <person name="Zou S.Q."/>
            <person name="Chen S.P."/>
            <person name="Lan S."/>
            <person name="Tsai W.C."/>
            <person name="Van de Peer Y."/>
            <person name="Liu Z.J."/>
        </authorList>
    </citation>
    <scope>NUCLEOTIDE SEQUENCE [LARGE SCALE GENOMIC DNA]</scope>
    <source>
        <strain evidence="1">Lor287</strain>
    </source>
</reference>
<accession>A0AAP0B441</accession>
<gene>
    <name evidence="1" type="ORF">KSP39_PZI018235</name>
</gene>
<keyword evidence="2" id="KW-1185">Reference proteome</keyword>
<dbReference type="PANTHER" id="PTHR14363:SF17">
    <property type="entry name" value="HEPARANASE-LIKE PROTEIN 3"/>
    <property type="match status" value="1"/>
</dbReference>
<dbReference type="GO" id="GO:0009505">
    <property type="term" value="C:plant-type cell wall"/>
    <property type="evidence" value="ECO:0007669"/>
    <property type="project" value="TreeGrafter"/>
</dbReference>
<protein>
    <submittedName>
        <fullName evidence="1">Heparanase-like protein 3</fullName>
    </submittedName>
</protein>
<dbReference type="AlphaFoldDB" id="A0AAP0B441"/>
<organism evidence="1 2">
    <name type="scientific">Platanthera zijinensis</name>
    <dbReference type="NCBI Taxonomy" id="2320716"/>
    <lineage>
        <taxon>Eukaryota</taxon>
        <taxon>Viridiplantae</taxon>
        <taxon>Streptophyta</taxon>
        <taxon>Embryophyta</taxon>
        <taxon>Tracheophyta</taxon>
        <taxon>Spermatophyta</taxon>
        <taxon>Magnoliopsida</taxon>
        <taxon>Liliopsida</taxon>
        <taxon>Asparagales</taxon>
        <taxon>Orchidaceae</taxon>
        <taxon>Orchidoideae</taxon>
        <taxon>Orchideae</taxon>
        <taxon>Orchidinae</taxon>
        <taxon>Platanthera</taxon>
    </lineage>
</organism>
<dbReference type="Proteomes" id="UP001418222">
    <property type="component" value="Unassembled WGS sequence"/>
</dbReference>
<name>A0AAP0B441_9ASPA</name>
<evidence type="ECO:0000313" key="2">
    <source>
        <dbReference type="Proteomes" id="UP001418222"/>
    </source>
</evidence>
<dbReference type="PANTHER" id="PTHR14363">
    <property type="entry name" value="HEPARANASE-RELATED"/>
    <property type="match status" value="1"/>
</dbReference>
<dbReference type="GO" id="GO:0004566">
    <property type="term" value="F:beta-glucuronidase activity"/>
    <property type="evidence" value="ECO:0007669"/>
    <property type="project" value="TreeGrafter"/>
</dbReference>
<sequence>MSASYDTKSYCRQSLIGGYYGLLDATTFRPNPDYYREEYHLTAEAGNLQSQTMLLNGEPLNVNSDGSIPVLTPNEVDGSQPIKLAPLSIVFALFPYLHAPACL</sequence>
<comment type="caution">
    <text evidence="1">The sequence shown here is derived from an EMBL/GenBank/DDBJ whole genome shotgun (WGS) entry which is preliminary data.</text>
</comment>
<dbReference type="EMBL" id="JBBWWQ010000016">
    <property type="protein sequence ID" value="KAK8925839.1"/>
    <property type="molecule type" value="Genomic_DNA"/>
</dbReference>